<dbReference type="SUPFAM" id="SSF51182">
    <property type="entry name" value="RmlC-like cupins"/>
    <property type="match status" value="1"/>
</dbReference>
<reference evidence="3 4" key="1">
    <citation type="submission" date="2015-07" db="EMBL/GenBank/DDBJ databases">
        <title>Isolation and Genomic Characterization of a Novel Halophilic Metal-Reducing Deltaproteobacterium from the Deep Subsurface.</title>
        <authorList>
            <person name="Badalamenti J.P."/>
            <person name="Summers Z.M."/>
            <person name="Gralnick J.A."/>
            <person name="Bond D.R."/>
        </authorList>
    </citation>
    <scope>NUCLEOTIDE SEQUENCE [LARGE SCALE GENOMIC DNA]</scope>
    <source>
        <strain evidence="3 4">WTL</strain>
    </source>
</reference>
<dbReference type="PANTHER" id="PTHR35848">
    <property type="entry name" value="OXALATE-BINDING PROTEIN"/>
    <property type="match status" value="1"/>
</dbReference>
<gene>
    <name evidence="3" type="ORF">DSOUD_3425</name>
</gene>
<dbReference type="Gene3D" id="2.60.120.10">
    <property type="entry name" value="Jelly Rolls"/>
    <property type="match status" value="1"/>
</dbReference>
<name>A0A0M4DCB5_9BACT</name>
<dbReference type="Proteomes" id="UP000057158">
    <property type="component" value="Chromosome"/>
</dbReference>
<keyword evidence="4" id="KW-1185">Reference proteome</keyword>
<dbReference type="AlphaFoldDB" id="A0A0M4DCB5"/>
<organism evidence="3 4">
    <name type="scientific">Desulfuromonas soudanensis</name>
    <dbReference type="NCBI Taxonomy" id="1603606"/>
    <lineage>
        <taxon>Bacteria</taxon>
        <taxon>Pseudomonadati</taxon>
        <taxon>Thermodesulfobacteriota</taxon>
        <taxon>Desulfuromonadia</taxon>
        <taxon>Desulfuromonadales</taxon>
        <taxon>Desulfuromonadaceae</taxon>
        <taxon>Desulfuromonas</taxon>
    </lineage>
</organism>
<dbReference type="KEGG" id="des:DSOUD_3425"/>
<evidence type="ECO:0000256" key="1">
    <source>
        <dbReference type="ARBA" id="ARBA00022723"/>
    </source>
</evidence>
<dbReference type="EMBL" id="CP010802">
    <property type="protein sequence ID" value="ALC18142.1"/>
    <property type="molecule type" value="Genomic_DNA"/>
</dbReference>
<evidence type="ECO:0000313" key="4">
    <source>
        <dbReference type="Proteomes" id="UP000057158"/>
    </source>
</evidence>
<accession>A0A0M4DCB5</accession>
<evidence type="ECO:0000313" key="3">
    <source>
        <dbReference type="EMBL" id="ALC18142.1"/>
    </source>
</evidence>
<sequence>MESMFWDYKEKVAFDKEKAGKVVLAETAHSRTTLWCLLPGQHIHPHVHAGDHIWVVLEGTGDFLSNAAPRPLEPGAVVVAPAGQPHGIDNSGSEGLVFVSVSAG</sequence>
<proteinExistence type="predicted"/>
<evidence type="ECO:0000259" key="2">
    <source>
        <dbReference type="Pfam" id="PF07883"/>
    </source>
</evidence>
<dbReference type="GO" id="GO:0046872">
    <property type="term" value="F:metal ion binding"/>
    <property type="evidence" value="ECO:0007669"/>
    <property type="project" value="UniProtKB-KW"/>
</dbReference>
<dbReference type="RefSeq" id="WP_053552087.1">
    <property type="nucleotide sequence ID" value="NZ_CP010802.1"/>
</dbReference>
<feature type="domain" description="Cupin type-2" evidence="2">
    <location>
        <begin position="34"/>
        <end position="101"/>
    </location>
</feature>
<protein>
    <submittedName>
        <fullName evidence="3">Cupin</fullName>
    </submittedName>
</protein>
<dbReference type="STRING" id="1603606.DSOUD_3425"/>
<keyword evidence="1" id="KW-0479">Metal-binding</keyword>
<dbReference type="PATRIC" id="fig|1603606.3.peg.3686"/>
<dbReference type="InterPro" id="IPR011051">
    <property type="entry name" value="RmlC_Cupin_sf"/>
</dbReference>
<dbReference type="InterPro" id="IPR014710">
    <property type="entry name" value="RmlC-like_jellyroll"/>
</dbReference>
<dbReference type="InterPro" id="IPR013096">
    <property type="entry name" value="Cupin_2"/>
</dbReference>
<dbReference type="PANTHER" id="PTHR35848:SF6">
    <property type="entry name" value="CUPIN TYPE-2 DOMAIN-CONTAINING PROTEIN"/>
    <property type="match status" value="1"/>
</dbReference>
<dbReference type="Pfam" id="PF07883">
    <property type="entry name" value="Cupin_2"/>
    <property type="match status" value="1"/>
</dbReference>
<dbReference type="InterPro" id="IPR051610">
    <property type="entry name" value="GPI/OXD"/>
</dbReference>
<dbReference type="OrthoDB" id="9791637at2"/>